<evidence type="ECO:0000313" key="2">
    <source>
        <dbReference type="EMBL" id="GHF41237.1"/>
    </source>
</evidence>
<comment type="caution">
    <text evidence="2">The sequence shown here is derived from an EMBL/GenBank/DDBJ whole genome shotgun (WGS) entry which is preliminary data.</text>
</comment>
<evidence type="ECO:0000313" key="3">
    <source>
        <dbReference type="Proteomes" id="UP000638313"/>
    </source>
</evidence>
<sequence length="116" mass="12221">MDGTPPARERKAKDAFRGSVGTMSEAMPEDAPPEVPEPATDTSQPAGPRPLGVERAPTGHDAVDAALARLADADDLDVGGHPEVYEDVHQGLRDALGALDQRPGPQGPPRPYDHRS</sequence>
<accession>A0A919ECK2</accession>
<dbReference type="EMBL" id="BNBD01000003">
    <property type="protein sequence ID" value="GHF41237.1"/>
    <property type="molecule type" value="Genomic_DNA"/>
</dbReference>
<feature type="region of interest" description="Disordered" evidence="1">
    <location>
        <begin position="74"/>
        <end position="116"/>
    </location>
</feature>
<proteinExistence type="predicted"/>
<evidence type="ECO:0000256" key="1">
    <source>
        <dbReference type="SAM" id="MobiDB-lite"/>
    </source>
</evidence>
<reference evidence="2" key="1">
    <citation type="journal article" date="2014" name="Int. J. Syst. Evol. Microbiol.">
        <title>Complete genome sequence of Corynebacterium casei LMG S-19264T (=DSM 44701T), isolated from a smear-ripened cheese.</title>
        <authorList>
            <consortium name="US DOE Joint Genome Institute (JGI-PGF)"/>
            <person name="Walter F."/>
            <person name="Albersmeier A."/>
            <person name="Kalinowski J."/>
            <person name="Ruckert C."/>
        </authorList>
    </citation>
    <scope>NUCLEOTIDE SEQUENCE</scope>
    <source>
        <strain evidence="2">JCM 4059</strain>
    </source>
</reference>
<gene>
    <name evidence="2" type="ORF">GCM10010218_23330</name>
</gene>
<dbReference type="AlphaFoldDB" id="A0A919ECK2"/>
<feature type="compositionally biased region" description="Basic and acidic residues" evidence="1">
    <location>
        <begin position="78"/>
        <end position="92"/>
    </location>
</feature>
<organism evidence="2 3">
    <name type="scientific">Streptomyces mashuensis</name>
    <dbReference type="NCBI Taxonomy" id="33904"/>
    <lineage>
        <taxon>Bacteria</taxon>
        <taxon>Bacillati</taxon>
        <taxon>Actinomycetota</taxon>
        <taxon>Actinomycetes</taxon>
        <taxon>Kitasatosporales</taxon>
        <taxon>Streptomycetaceae</taxon>
        <taxon>Streptomyces</taxon>
    </lineage>
</organism>
<protein>
    <submittedName>
        <fullName evidence="2">Uncharacterized protein</fullName>
    </submittedName>
</protein>
<dbReference type="Proteomes" id="UP000638313">
    <property type="component" value="Unassembled WGS sequence"/>
</dbReference>
<reference evidence="2" key="2">
    <citation type="submission" date="2020-09" db="EMBL/GenBank/DDBJ databases">
        <authorList>
            <person name="Sun Q."/>
            <person name="Ohkuma M."/>
        </authorList>
    </citation>
    <scope>NUCLEOTIDE SEQUENCE</scope>
    <source>
        <strain evidence="2">JCM 4059</strain>
    </source>
</reference>
<feature type="compositionally biased region" description="Basic and acidic residues" evidence="1">
    <location>
        <begin position="7"/>
        <end position="16"/>
    </location>
</feature>
<keyword evidence="3" id="KW-1185">Reference proteome</keyword>
<feature type="region of interest" description="Disordered" evidence="1">
    <location>
        <begin position="1"/>
        <end position="62"/>
    </location>
</feature>
<name>A0A919ECK2_9ACTN</name>